<organism evidence="2 3">
    <name type="scientific">Methylobacterium gregans</name>
    <dbReference type="NCBI Taxonomy" id="374424"/>
    <lineage>
        <taxon>Bacteria</taxon>
        <taxon>Pseudomonadati</taxon>
        <taxon>Pseudomonadota</taxon>
        <taxon>Alphaproteobacteria</taxon>
        <taxon>Hyphomicrobiales</taxon>
        <taxon>Methylobacteriaceae</taxon>
        <taxon>Methylobacterium</taxon>
    </lineage>
</organism>
<protein>
    <submittedName>
        <fullName evidence="2">Oxidoreductase/MSMEI_2347</fullName>
    </submittedName>
</protein>
<evidence type="ECO:0000313" key="2">
    <source>
        <dbReference type="EMBL" id="GJD78993.1"/>
    </source>
</evidence>
<sequence>MERRSFGPVPREVAVIGQGTWYIDDAHRPTAVAGLRRGLDLGMTHIDTAEMYGDAETVVGEAITGRRDELFLVSKVLPNNASRAGTVAACERSLARLRTDRLDCYLLHWPGSHPLDDTFAGFERLREQGKILSWGVSNFDVADLDVAWKAGGEGRIACNQVLYHLEERAIEHAVAPWCEEHGIAVVAYSPFGHGSFPGPRTPGGHVLEDIASNHGATARQVALRFLVRRSSSFTIPKASSPEHAADNAGAGALSLTEAELARLDTAFPLGPRPRRLPML</sequence>
<dbReference type="InterPro" id="IPR020471">
    <property type="entry name" value="AKR"/>
</dbReference>
<dbReference type="SUPFAM" id="SSF51430">
    <property type="entry name" value="NAD(P)-linked oxidoreductase"/>
    <property type="match status" value="1"/>
</dbReference>
<comment type="caution">
    <text evidence="2">The sequence shown here is derived from an EMBL/GenBank/DDBJ whole genome shotgun (WGS) entry which is preliminary data.</text>
</comment>
<dbReference type="Gene3D" id="3.20.20.100">
    <property type="entry name" value="NADP-dependent oxidoreductase domain"/>
    <property type="match status" value="1"/>
</dbReference>
<dbReference type="Proteomes" id="UP001055108">
    <property type="component" value="Unassembled WGS sequence"/>
</dbReference>
<gene>
    <name evidence="2" type="ORF">NBEOAGPD_2213</name>
</gene>
<dbReference type="PANTHER" id="PTHR43638">
    <property type="entry name" value="OXIDOREDUCTASE, ALDO/KETO REDUCTASE FAMILY PROTEIN"/>
    <property type="match status" value="1"/>
</dbReference>
<keyword evidence="3" id="KW-1185">Reference proteome</keyword>
<dbReference type="PANTHER" id="PTHR43638:SF3">
    <property type="entry name" value="ALDEHYDE REDUCTASE"/>
    <property type="match status" value="1"/>
</dbReference>
<dbReference type="GO" id="GO:0016491">
    <property type="term" value="F:oxidoreductase activity"/>
    <property type="evidence" value="ECO:0007669"/>
    <property type="project" value="InterPro"/>
</dbReference>
<dbReference type="PRINTS" id="PR00069">
    <property type="entry name" value="ALDKETRDTASE"/>
</dbReference>
<evidence type="ECO:0000313" key="3">
    <source>
        <dbReference type="Proteomes" id="UP001055108"/>
    </source>
</evidence>
<dbReference type="Pfam" id="PF00248">
    <property type="entry name" value="Aldo_ket_red"/>
    <property type="match status" value="1"/>
</dbReference>
<accession>A0AA37MBF1</accession>
<proteinExistence type="predicted"/>
<name>A0AA37MBF1_9HYPH</name>
<reference evidence="2" key="1">
    <citation type="journal article" date="2016" name="Front. Microbiol.">
        <title>Genome Sequence of the Piezophilic, Mesophilic Sulfate-Reducing Bacterium Desulfovibrio indicus J2T.</title>
        <authorList>
            <person name="Cao J."/>
            <person name="Maignien L."/>
            <person name="Shao Z."/>
            <person name="Alain K."/>
            <person name="Jebbar M."/>
        </authorList>
    </citation>
    <scope>NUCLEOTIDE SEQUENCE</scope>
    <source>
        <strain evidence="2">NBRC 103626</strain>
    </source>
</reference>
<reference evidence="2" key="2">
    <citation type="submission" date="2021-08" db="EMBL/GenBank/DDBJ databases">
        <authorList>
            <person name="Tani A."/>
            <person name="Ola A."/>
            <person name="Ogura Y."/>
            <person name="Katsura K."/>
            <person name="Hayashi T."/>
        </authorList>
    </citation>
    <scope>NUCLEOTIDE SEQUENCE</scope>
    <source>
        <strain evidence="2">NBRC 103626</strain>
    </source>
</reference>
<dbReference type="InterPro" id="IPR036812">
    <property type="entry name" value="NAD(P)_OxRdtase_dom_sf"/>
</dbReference>
<dbReference type="InterPro" id="IPR023210">
    <property type="entry name" value="NADP_OxRdtase_dom"/>
</dbReference>
<dbReference type="RefSeq" id="WP_238302833.1">
    <property type="nucleotide sequence ID" value="NZ_BPQM01000048.1"/>
</dbReference>
<feature type="domain" description="NADP-dependent oxidoreductase" evidence="1">
    <location>
        <begin position="16"/>
        <end position="265"/>
    </location>
</feature>
<evidence type="ECO:0000259" key="1">
    <source>
        <dbReference type="Pfam" id="PF00248"/>
    </source>
</evidence>
<dbReference type="AlphaFoldDB" id="A0AA37MBF1"/>
<dbReference type="EMBL" id="BPQM01000048">
    <property type="protein sequence ID" value="GJD78993.1"/>
    <property type="molecule type" value="Genomic_DNA"/>
</dbReference>